<accession>A0A0R3KQG1</accession>
<organism evidence="1 2">
    <name type="scientific">Bradyrhizobium jicamae</name>
    <dbReference type="NCBI Taxonomy" id="280332"/>
    <lineage>
        <taxon>Bacteria</taxon>
        <taxon>Pseudomonadati</taxon>
        <taxon>Pseudomonadota</taxon>
        <taxon>Alphaproteobacteria</taxon>
        <taxon>Hyphomicrobiales</taxon>
        <taxon>Nitrobacteraceae</taxon>
        <taxon>Bradyrhizobium</taxon>
    </lineage>
</organism>
<name>A0A0R3KQG1_9BRAD</name>
<keyword evidence="2" id="KW-1185">Reference proteome</keyword>
<reference evidence="1 2" key="1">
    <citation type="submission" date="2014-03" db="EMBL/GenBank/DDBJ databases">
        <title>Bradyrhizobium valentinum sp. nov., isolated from effective nodules of Lupinus mariae-josephae, a lupine endemic of basic-lime soils in Eastern Spain.</title>
        <authorList>
            <person name="Duran D."/>
            <person name="Rey L."/>
            <person name="Navarro A."/>
            <person name="Busquets A."/>
            <person name="Imperial J."/>
            <person name="Ruiz-Argueso T."/>
        </authorList>
    </citation>
    <scope>NUCLEOTIDE SEQUENCE [LARGE SCALE GENOMIC DNA]</scope>
    <source>
        <strain evidence="1 2">PAC68</strain>
    </source>
</reference>
<sequence length="660" mass="69109">MVKILLGLVAAVVIAVGGFFGFEFYTQHRVAGEVDAAFEQLRAGGGKASHGKVSFDLKSRTVTIADITTESATQPPVSMKIASIVASGVGQPDTGRFSADSIDAADVEFGVSIAGPTGGNLTYKMPRLVMKDYTGPASLQRPQASASVIDAYRFALEQFATVSATSIEAPSLTGTINFGPAMSGEFTYSGTALRDIKAGKIASMQIERVNFTANTQQAGKADKMTGEMLKLASSDFDIAALTAILDPQKANDDRYIRAYGKTTAGPYTVTSALGLRMRIDAMTIDEVGVRPSRVQLPALLATIQAAGGTAQPSPAQARELLEKAAAIYEGMRIGTAEMRGLSAETPQGPFKLAAIRFNLENGKVGEFAFEGLDANTPKGPLKLGRFALKSLDIANFMRISAQFAGPGQPPSPELIAGLFPLIEGVEIKGVTAPFKNTGKFVNLDGFDINWGQFVGPIPSKARLTAKMTGPVDATDPAMKPLVAAGLDKLSVDGDIGAEWTEAARSFVVEVPKLELGGLLNASARILLANVPRQTFSANAAQAIGAAAQIEAGAIELTVRDLGSVDVGVVQYARAQNVSRDAARQAIVEGIRATSQDVAAANPDAANAVQALARFVESPGQTLVIKLTPSGKVPAMQLFQMLKTDPLLALAQFKIEASTGL</sequence>
<gene>
    <name evidence="1" type="ORF">CQ12_03585</name>
</gene>
<dbReference type="AlphaFoldDB" id="A0A0R3KQG1"/>
<comment type="caution">
    <text evidence="1">The sequence shown here is derived from an EMBL/GenBank/DDBJ whole genome shotgun (WGS) entry which is preliminary data.</text>
</comment>
<dbReference type="Proteomes" id="UP000050863">
    <property type="component" value="Unassembled WGS sequence"/>
</dbReference>
<dbReference type="EMBL" id="LLXZ01000205">
    <property type="protein sequence ID" value="KRQ95676.1"/>
    <property type="molecule type" value="Genomic_DNA"/>
</dbReference>
<protein>
    <submittedName>
        <fullName evidence="1">Uncharacterized protein</fullName>
    </submittedName>
</protein>
<evidence type="ECO:0000313" key="2">
    <source>
        <dbReference type="Proteomes" id="UP000050863"/>
    </source>
</evidence>
<evidence type="ECO:0000313" key="1">
    <source>
        <dbReference type="EMBL" id="KRQ95676.1"/>
    </source>
</evidence>
<proteinExistence type="predicted"/>
<dbReference type="OrthoDB" id="8251894at2"/>
<dbReference type="RefSeq" id="WP_057839962.1">
    <property type="nucleotide sequence ID" value="NZ_LLXZ01000205.1"/>
</dbReference>
<dbReference type="STRING" id="280332.CQ12_03585"/>